<gene>
    <name evidence="1" type="ORF">EVEC_LOCUS4129</name>
</gene>
<dbReference type="EMBL" id="UXUI01007769">
    <property type="protein sequence ID" value="VDD89378.1"/>
    <property type="molecule type" value="Genomic_DNA"/>
</dbReference>
<dbReference type="AlphaFoldDB" id="A0A0N4V313"/>
<sequence length="84" mass="9223">MKSSHFLRRGARELNASVTAPTASVHSFLWSGYDPGKTDDEGEGKKSVGVLVKEIGVVRNLFITAHFLRTFNLSSDGVLRLSPY</sequence>
<evidence type="ECO:0000313" key="1">
    <source>
        <dbReference type="EMBL" id="VDD89378.1"/>
    </source>
</evidence>
<accession>A0A0N4V313</accession>
<dbReference type="WBParaSite" id="EVEC_0000442101-mRNA-1">
    <property type="protein sequence ID" value="EVEC_0000442101-mRNA-1"/>
    <property type="gene ID" value="EVEC_0000442101"/>
</dbReference>
<evidence type="ECO:0000313" key="2">
    <source>
        <dbReference type="Proteomes" id="UP000274131"/>
    </source>
</evidence>
<proteinExistence type="predicted"/>
<organism evidence="3">
    <name type="scientific">Enterobius vermicularis</name>
    <name type="common">Human pinworm</name>
    <dbReference type="NCBI Taxonomy" id="51028"/>
    <lineage>
        <taxon>Eukaryota</taxon>
        <taxon>Metazoa</taxon>
        <taxon>Ecdysozoa</taxon>
        <taxon>Nematoda</taxon>
        <taxon>Chromadorea</taxon>
        <taxon>Rhabditida</taxon>
        <taxon>Spirurina</taxon>
        <taxon>Oxyuridomorpha</taxon>
        <taxon>Oxyuroidea</taxon>
        <taxon>Oxyuridae</taxon>
        <taxon>Enterobius</taxon>
    </lineage>
</organism>
<dbReference type="Proteomes" id="UP000274131">
    <property type="component" value="Unassembled WGS sequence"/>
</dbReference>
<evidence type="ECO:0000313" key="3">
    <source>
        <dbReference type="WBParaSite" id="EVEC_0000442101-mRNA-1"/>
    </source>
</evidence>
<protein>
    <submittedName>
        <fullName evidence="1 3">Uncharacterized protein</fullName>
    </submittedName>
</protein>
<keyword evidence="2" id="KW-1185">Reference proteome</keyword>
<reference evidence="3" key="1">
    <citation type="submission" date="2017-02" db="UniProtKB">
        <authorList>
            <consortium name="WormBaseParasite"/>
        </authorList>
    </citation>
    <scope>IDENTIFICATION</scope>
</reference>
<name>A0A0N4V313_ENTVE</name>
<reference evidence="1 2" key="2">
    <citation type="submission" date="2018-10" db="EMBL/GenBank/DDBJ databases">
        <authorList>
            <consortium name="Pathogen Informatics"/>
        </authorList>
    </citation>
    <scope>NUCLEOTIDE SEQUENCE [LARGE SCALE GENOMIC DNA]</scope>
</reference>